<accession>K2RAY8</accession>
<dbReference type="eggNOG" id="ENOG502R8VV">
    <property type="taxonomic scope" value="Eukaryota"/>
</dbReference>
<dbReference type="EMBL" id="AHHD01000159">
    <property type="protein sequence ID" value="EKG19656.1"/>
    <property type="molecule type" value="Genomic_DNA"/>
</dbReference>
<dbReference type="PANTHER" id="PTHR47751">
    <property type="entry name" value="SUPERFAMILY HYDROLASE, PUTATIVE (AFU_ORTHOLOGUE AFUA_2G16580)-RELATED"/>
    <property type="match status" value="1"/>
</dbReference>
<organism evidence="3 4">
    <name type="scientific">Macrophomina phaseolina (strain MS6)</name>
    <name type="common">Charcoal rot fungus</name>
    <dbReference type="NCBI Taxonomy" id="1126212"/>
    <lineage>
        <taxon>Eukaryota</taxon>
        <taxon>Fungi</taxon>
        <taxon>Dikarya</taxon>
        <taxon>Ascomycota</taxon>
        <taxon>Pezizomycotina</taxon>
        <taxon>Dothideomycetes</taxon>
        <taxon>Dothideomycetes incertae sedis</taxon>
        <taxon>Botryosphaeriales</taxon>
        <taxon>Botryosphaeriaceae</taxon>
        <taxon>Macrophomina</taxon>
    </lineage>
</organism>
<dbReference type="HOGENOM" id="CLU_2184463_0_0_1"/>
<proteinExistence type="inferred from homology"/>
<keyword evidence="2" id="KW-0732">Signal</keyword>
<dbReference type="InParanoid" id="K2RAY8"/>
<evidence type="ECO:0000313" key="4">
    <source>
        <dbReference type="Proteomes" id="UP000007129"/>
    </source>
</evidence>
<gene>
    <name evidence="3" type="ORF">MPH_03069</name>
</gene>
<sequence>MKAACRSIAALGTIMTVTLMPAMAQNLSFGADNFYRSDIVTVQPITFPDQFQLTIAGNLFTRNNLSRSVESPAIIIGHPMGAVKEQSANLYATKLAEQGFIIVSLDLPY</sequence>
<feature type="chain" id="PRO_5003866552" description="Alpha/beta hydrolase" evidence="2">
    <location>
        <begin position="25"/>
        <end position="109"/>
    </location>
</feature>
<comment type="caution">
    <text evidence="3">The sequence shown here is derived from an EMBL/GenBank/DDBJ whole genome shotgun (WGS) entry which is preliminary data.</text>
</comment>
<evidence type="ECO:0000256" key="2">
    <source>
        <dbReference type="SAM" id="SignalP"/>
    </source>
</evidence>
<dbReference type="OrthoDB" id="2498029at2759"/>
<feature type="signal peptide" evidence="2">
    <location>
        <begin position="1"/>
        <end position="24"/>
    </location>
</feature>
<protein>
    <recommendedName>
        <fullName evidence="5">Alpha/beta hydrolase</fullName>
    </recommendedName>
</protein>
<dbReference type="InterPro" id="IPR051411">
    <property type="entry name" value="Polyketide_trans_af380"/>
</dbReference>
<evidence type="ECO:0000256" key="1">
    <source>
        <dbReference type="ARBA" id="ARBA00029464"/>
    </source>
</evidence>
<dbReference type="STRING" id="1126212.K2RAY8"/>
<dbReference type="VEuPathDB" id="FungiDB:MPH_03069"/>
<dbReference type="PANTHER" id="PTHR47751:SF1">
    <property type="entry name" value="SUPERFAMILY HYDROLASE, PUTATIVE (AFU_ORTHOLOGUE AFUA_2G16580)-RELATED"/>
    <property type="match status" value="1"/>
</dbReference>
<name>K2RAY8_MACPH</name>
<dbReference type="Gene3D" id="3.40.50.1820">
    <property type="entry name" value="alpha/beta hydrolase"/>
    <property type="match status" value="1"/>
</dbReference>
<dbReference type="AlphaFoldDB" id="K2RAY8"/>
<reference evidence="3 4" key="1">
    <citation type="journal article" date="2012" name="BMC Genomics">
        <title>Tools to kill: Genome of one of the most destructive plant pathogenic fungi Macrophomina phaseolina.</title>
        <authorList>
            <person name="Islam M.S."/>
            <person name="Haque M.S."/>
            <person name="Islam M.M."/>
            <person name="Emdad E.M."/>
            <person name="Halim A."/>
            <person name="Hossen Q.M.M."/>
            <person name="Hossain M.Z."/>
            <person name="Ahmed B."/>
            <person name="Rahim S."/>
            <person name="Rahman M.S."/>
            <person name="Alam M.M."/>
            <person name="Hou S."/>
            <person name="Wan X."/>
            <person name="Saito J.A."/>
            <person name="Alam M."/>
        </authorList>
    </citation>
    <scope>NUCLEOTIDE SEQUENCE [LARGE SCALE GENOMIC DNA]</scope>
    <source>
        <strain evidence="3 4">MS6</strain>
    </source>
</reference>
<dbReference type="SUPFAM" id="SSF53474">
    <property type="entry name" value="alpha/beta-Hydrolases"/>
    <property type="match status" value="1"/>
</dbReference>
<comment type="similarity">
    <text evidence="1">Belongs to the polyketide transferase af380 family.</text>
</comment>
<dbReference type="InterPro" id="IPR029058">
    <property type="entry name" value="AB_hydrolase_fold"/>
</dbReference>
<evidence type="ECO:0000313" key="3">
    <source>
        <dbReference type="EMBL" id="EKG19656.1"/>
    </source>
</evidence>
<dbReference type="Proteomes" id="UP000007129">
    <property type="component" value="Unassembled WGS sequence"/>
</dbReference>
<evidence type="ECO:0008006" key="5">
    <source>
        <dbReference type="Google" id="ProtNLM"/>
    </source>
</evidence>